<accession>A0A9W8MA77</accession>
<evidence type="ECO:0000313" key="3">
    <source>
        <dbReference type="Proteomes" id="UP001140091"/>
    </source>
</evidence>
<dbReference type="EMBL" id="JANBPK010001462">
    <property type="protein sequence ID" value="KAJ2923001.1"/>
    <property type="molecule type" value="Genomic_DNA"/>
</dbReference>
<evidence type="ECO:0000256" key="1">
    <source>
        <dbReference type="SAM" id="MobiDB-lite"/>
    </source>
</evidence>
<dbReference type="Proteomes" id="UP001140091">
    <property type="component" value="Unassembled WGS sequence"/>
</dbReference>
<proteinExistence type="predicted"/>
<feature type="compositionally biased region" description="Acidic residues" evidence="1">
    <location>
        <begin position="144"/>
        <end position="175"/>
    </location>
</feature>
<name>A0A9W8MA77_9AGAR</name>
<feature type="compositionally biased region" description="Low complexity" evidence="1">
    <location>
        <begin position="20"/>
        <end position="37"/>
    </location>
</feature>
<dbReference type="AlphaFoldDB" id="A0A9W8MA77"/>
<reference evidence="2" key="1">
    <citation type="submission" date="2022-06" db="EMBL/GenBank/DDBJ databases">
        <title>Genome Sequence of Candolleomyces eurysporus.</title>
        <authorList>
            <person name="Buettner E."/>
        </authorList>
    </citation>
    <scope>NUCLEOTIDE SEQUENCE</scope>
    <source>
        <strain evidence="2">VTCC 930004</strain>
    </source>
</reference>
<keyword evidence="3" id="KW-1185">Reference proteome</keyword>
<gene>
    <name evidence="2" type="ORF">H1R20_g14093</name>
</gene>
<sequence>MSAATSTPKTGYGGAFAGLPGITGTPSPSKSSTTTTGNGRRSALKSPSASPGKKRKTVVFESEFVTTPPLLFSSLPAEDEEEDGEDGNNKALLEALSSLPQALVRIAQQPIVRGRLFAKGGVSGNVRAVVRARRLVYKLLGGDTGEDDDDEEEEEEAGLDDENEDVEMDEEDEVEGALTRSCKSRSRSRSRVNTRKSRKTKKNKEENWEELVLGSGDTTNSEPLTLENVEVKVKGGKKALLALVCPNCMGAI</sequence>
<feature type="non-terminal residue" evidence="2">
    <location>
        <position position="252"/>
    </location>
</feature>
<organism evidence="2 3">
    <name type="scientific">Candolleomyces eurysporus</name>
    <dbReference type="NCBI Taxonomy" id="2828524"/>
    <lineage>
        <taxon>Eukaryota</taxon>
        <taxon>Fungi</taxon>
        <taxon>Dikarya</taxon>
        <taxon>Basidiomycota</taxon>
        <taxon>Agaricomycotina</taxon>
        <taxon>Agaricomycetes</taxon>
        <taxon>Agaricomycetidae</taxon>
        <taxon>Agaricales</taxon>
        <taxon>Agaricineae</taxon>
        <taxon>Psathyrellaceae</taxon>
        <taxon>Candolleomyces</taxon>
    </lineage>
</organism>
<feature type="compositionally biased region" description="Acidic residues" evidence="1">
    <location>
        <begin position="77"/>
        <end position="86"/>
    </location>
</feature>
<feature type="region of interest" description="Disordered" evidence="1">
    <location>
        <begin position="141"/>
        <end position="208"/>
    </location>
</feature>
<protein>
    <submittedName>
        <fullName evidence="2">Uncharacterized protein</fullName>
    </submittedName>
</protein>
<feature type="region of interest" description="Disordered" evidence="1">
    <location>
        <begin position="1"/>
        <end position="91"/>
    </location>
</feature>
<comment type="caution">
    <text evidence="2">The sequence shown here is derived from an EMBL/GenBank/DDBJ whole genome shotgun (WGS) entry which is preliminary data.</text>
</comment>
<feature type="compositionally biased region" description="Basic residues" evidence="1">
    <location>
        <begin position="182"/>
        <end position="202"/>
    </location>
</feature>
<evidence type="ECO:0000313" key="2">
    <source>
        <dbReference type="EMBL" id="KAJ2923001.1"/>
    </source>
</evidence>